<comment type="caution">
    <text evidence="4">The sequence shown here is derived from an EMBL/GenBank/DDBJ whole genome shotgun (WGS) entry which is preliminary data.</text>
</comment>
<dbReference type="SUPFAM" id="SSF56784">
    <property type="entry name" value="HAD-like"/>
    <property type="match status" value="1"/>
</dbReference>
<reference evidence="4" key="1">
    <citation type="submission" date="2021-11" db="EMBL/GenBank/DDBJ databases">
        <authorList>
            <consortium name="Genoscope - CEA"/>
            <person name="William W."/>
        </authorList>
    </citation>
    <scope>NUCLEOTIDE SEQUENCE</scope>
</reference>
<proteinExistence type="predicted"/>
<protein>
    <submittedName>
        <fullName evidence="4">Uncharacterized protein</fullName>
    </submittedName>
</protein>
<keyword evidence="1" id="KW-0479">Metal-binding</keyword>
<dbReference type="InterPro" id="IPR044999">
    <property type="entry name" value="CbbY-like"/>
</dbReference>
<dbReference type="OrthoDB" id="40579at2759"/>
<evidence type="ECO:0000256" key="3">
    <source>
        <dbReference type="SAM" id="SignalP"/>
    </source>
</evidence>
<gene>
    <name evidence="4" type="ORF">PECAL_3P15630</name>
</gene>
<dbReference type="SFLD" id="SFLDS00003">
    <property type="entry name" value="Haloacid_Dehalogenase"/>
    <property type="match status" value="1"/>
</dbReference>
<dbReference type="GO" id="GO:0046872">
    <property type="term" value="F:metal ion binding"/>
    <property type="evidence" value="ECO:0007669"/>
    <property type="project" value="UniProtKB-KW"/>
</dbReference>
<evidence type="ECO:0000256" key="1">
    <source>
        <dbReference type="ARBA" id="ARBA00022723"/>
    </source>
</evidence>
<feature type="chain" id="PRO_5035231930" evidence="3">
    <location>
        <begin position="30"/>
        <end position="286"/>
    </location>
</feature>
<dbReference type="InterPro" id="IPR023198">
    <property type="entry name" value="PGP-like_dom2"/>
</dbReference>
<dbReference type="Proteomes" id="UP000789595">
    <property type="component" value="Unassembled WGS sequence"/>
</dbReference>
<dbReference type="FunFam" id="3.40.50.1000:FF:000036">
    <property type="entry name" value="HAD family hydrolase"/>
    <property type="match status" value="1"/>
</dbReference>
<accession>A0A8J2SJB9</accession>
<evidence type="ECO:0000313" key="5">
    <source>
        <dbReference type="Proteomes" id="UP000789595"/>
    </source>
</evidence>
<dbReference type="GO" id="GO:0016787">
    <property type="term" value="F:hydrolase activity"/>
    <property type="evidence" value="ECO:0007669"/>
    <property type="project" value="UniProtKB-KW"/>
</dbReference>
<dbReference type="InterPro" id="IPR023214">
    <property type="entry name" value="HAD_sf"/>
</dbReference>
<dbReference type="Gene3D" id="3.40.50.1000">
    <property type="entry name" value="HAD superfamily/HAD-like"/>
    <property type="match status" value="1"/>
</dbReference>
<organism evidence="4 5">
    <name type="scientific">Pelagomonas calceolata</name>
    <dbReference type="NCBI Taxonomy" id="35677"/>
    <lineage>
        <taxon>Eukaryota</taxon>
        <taxon>Sar</taxon>
        <taxon>Stramenopiles</taxon>
        <taxon>Ochrophyta</taxon>
        <taxon>Pelagophyceae</taxon>
        <taxon>Pelagomonadales</taxon>
        <taxon>Pelagomonadaceae</taxon>
        <taxon>Pelagomonas</taxon>
    </lineage>
</organism>
<keyword evidence="3" id="KW-0732">Signal</keyword>
<feature type="non-terminal residue" evidence="4">
    <location>
        <position position="286"/>
    </location>
</feature>
<keyword evidence="5" id="KW-1185">Reference proteome</keyword>
<dbReference type="Gene3D" id="1.10.150.240">
    <property type="entry name" value="Putative phosphatase, domain 2"/>
    <property type="match status" value="1"/>
</dbReference>
<evidence type="ECO:0000313" key="4">
    <source>
        <dbReference type="EMBL" id="CAH0371613.1"/>
    </source>
</evidence>
<evidence type="ECO:0000256" key="2">
    <source>
        <dbReference type="ARBA" id="ARBA00022801"/>
    </source>
</evidence>
<name>A0A8J2SJB9_9STRA</name>
<dbReference type="PANTHER" id="PTHR42896:SF2">
    <property type="entry name" value="CBBY-LIKE PROTEIN"/>
    <property type="match status" value="1"/>
</dbReference>
<feature type="signal peptide" evidence="3">
    <location>
        <begin position="1"/>
        <end position="29"/>
    </location>
</feature>
<dbReference type="EMBL" id="CAKKNE010000003">
    <property type="protein sequence ID" value="CAH0371613.1"/>
    <property type="molecule type" value="Genomic_DNA"/>
</dbReference>
<sequence>TTHVKRACGSTATMKTASVLVALAAGAAGLRPALPQRAARATARAAPRMAISALLFDCDGVIADTEPDGHRPAFNAAFKEKGFADVWTKEHYGELLETGGGKERMTAHWNEVGWPAGYEDAESQQALVKELHLRKTAIFNEMITKGEIPIRKGVLNLIDEALADGVPVGVCSTSSEQAVSNLVRVLMGDARADKIPIYAGDVVKKKKPSPDVYLLAAEKMGLEPAKCVVIEDSSIGLAAGKAAGMNVIVTKSSYAYRENFDLADKVVDDLEVGGVGLDACKALADA</sequence>
<dbReference type="AlphaFoldDB" id="A0A8J2SJB9"/>
<dbReference type="PANTHER" id="PTHR42896">
    <property type="entry name" value="XYLULOSE-1,5-BISPHOSPHATE (XUBP) PHOSPHATASE"/>
    <property type="match status" value="1"/>
</dbReference>
<dbReference type="InterPro" id="IPR006439">
    <property type="entry name" value="HAD-SF_hydro_IA"/>
</dbReference>
<keyword evidence="2" id="KW-0378">Hydrolase</keyword>
<dbReference type="NCBIfam" id="TIGR01509">
    <property type="entry name" value="HAD-SF-IA-v3"/>
    <property type="match status" value="1"/>
</dbReference>
<dbReference type="SFLD" id="SFLDG01129">
    <property type="entry name" value="C1.5:_HAD__Beta-PGM__Phosphata"/>
    <property type="match status" value="1"/>
</dbReference>
<dbReference type="Pfam" id="PF00702">
    <property type="entry name" value="Hydrolase"/>
    <property type="match status" value="1"/>
</dbReference>
<dbReference type="InterPro" id="IPR036412">
    <property type="entry name" value="HAD-like_sf"/>
</dbReference>